<keyword evidence="2" id="KW-1185">Reference proteome</keyword>
<dbReference type="OrthoDB" id="3790478at2"/>
<sequence length="125" mass="13087">MRRKPPVALALVVSLTKSLVLLVVVALGFGLIGGSQVTASPGDDPPDQIEERSAVIEKAMAEHECSVSGFAAGVIPRSALIRRDERVRQVSFDDGWAVLTGDAPGVLIAVCLGELAMPRTSGVPR</sequence>
<dbReference type="EMBL" id="FOQG01000003">
    <property type="protein sequence ID" value="SFH92615.1"/>
    <property type="molecule type" value="Genomic_DNA"/>
</dbReference>
<protein>
    <submittedName>
        <fullName evidence="1">Uncharacterized protein</fullName>
    </submittedName>
</protein>
<organism evidence="1 2">
    <name type="scientific">Nocardioides psychrotolerans</name>
    <dbReference type="NCBI Taxonomy" id="1005945"/>
    <lineage>
        <taxon>Bacteria</taxon>
        <taxon>Bacillati</taxon>
        <taxon>Actinomycetota</taxon>
        <taxon>Actinomycetes</taxon>
        <taxon>Propionibacteriales</taxon>
        <taxon>Nocardioidaceae</taxon>
        <taxon>Nocardioides</taxon>
    </lineage>
</organism>
<reference evidence="1 2" key="1">
    <citation type="submission" date="2016-10" db="EMBL/GenBank/DDBJ databases">
        <authorList>
            <person name="de Groot N.N."/>
        </authorList>
    </citation>
    <scope>NUCLEOTIDE SEQUENCE [LARGE SCALE GENOMIC DNA]</scope>
    <source>
        <strain evidence="1 2">CGMCC 1.11156</strain>
    </source>
</reference>
<proteinExistence type="predicted"/>
<dbReference type="AlphaFoldDB" id="A0A1I3E0Y9"/>
<accession>A0A1I3E0Y9</accession>
<name>A0A1I3E0Y9_9ACTN</name>
<evidence type="ECO:0000313" key="2">
    <source>
        <dbReference type="Proteomes" id="UP000198649"/>
    </source>
</evidence>
<gene>
    <name evidence="1" type="ORF">SAMN05216561_103171</name>
</gene>
<dbReference type="RefSeq" id="WP_091110982.1">
    <property type="nucleotide sequence ID" value="NZ_BKAF01000007.1"/>
</dbReference>
<dbReference type="STRING" id="1005945.SAMN05216561_103171"/>
<evidence type="ECO:0000313" key="1">
    <source>
        <dbReference type="EMBL" id="SFH92615.1"/>
    </source>
</evidence>
<dbReference type="Proteomes" id="UP000198649">
    <property type="component" value="Unassembled WGS sequence"/>
</dbReference>